<evidence type="ECO:0000256" key="6">
    <source>
        <dbReference type="ARBA" id="ARBA00022921"/>
    </source>
</evidence>
<dbReference type="GO" id="GO:0019028">
    <property type="term" value="C:viral capsid"/>
    <property type="evidence" value="ECO:0007669"/>
    <property type="project" value="UniProtKB-KW"/>
</dbReference>
<dbReference type="GeneID" id="25479109"/>
<evidence type="ECO:0000256" key="4">
    <source>
        <dbReference type="ARBA" id="ARBA00022561"/>
    </source>
</evidence>
<dbReference type="EMBL" id="MH152405">
    <property type="protein sequence ID" value="AYM25704.1"/>
    <property type="molecule type" value="Genomic_DNA"/>
</dbReference>
<protein>
    <recommendedName>
        <fullName evidence="3">Major capsid protein</fullName>
    </recommendedName>
</protein>
<dbReference type="InterPro" id="IPR007542">
    <property type="entry name" value="MCP_C"/>
</dbReference>
<keyword evidence="4" id="KW-0167">Capsid protein</keyword>
<dbReference type="SUPFAM" id="SSF49749">
    <property type="entry name" value="Group II dsDNA viruses VP"/>
    <property type="match status" value="2"/>
</dbReference>
<evidence type="ECO:0000313" key="12">
    <source>
        <dbReference type="EMBL" id="AYM25704.1"/>
    </source>
</evidence>
<feature type="domain" description="Major capsid protein C-terminal" evidence="7">
    <location>
        <begin position="250"/>
        <end position="449"/>
    </location>
</feature>
<reference evidence="9 14" key="1">
    <citation type="journal article" date="2015" name="PLoS Pathog.">
        <title>A Novel Virus Causes Scale Drop Disease in Lates calcarifer.</title>
        <authorList>
            <person name="de Groof A."/>
            <person name="Guelen L."/>
            <person name="Deijs M."/>
            <person name="van der Wal Y."/>
            <person name="Miyata M."/>
            <person name="Ng K.S."/>
            <person name="van Grinsven L."/>
            <person name="Simmelink B."/>
            <person name="Biermann Y."/>
            <person name="Grisez L."/>
            <person name="van Lent J."/>
            <person name="de Ronde A."/>
            <person name="Chang S.F."/>
            <person name="Schrier C."/>
            <person name="van der Hoek L."/>
        </authorList>
    </citation>
    <scope>NUCLEOTIDE SEQUENCE [LARGE SCALE GENOMIC DNA]</scope>
    <source>
        <strain evidence="9">C4575</strain>
    </source>
</reference>
<dbReference type="InterPro" id="IPR016112">
    <property type="entry name" value="VP_dsDNA_II"/>
</dbReference>
<evidence type="ECO:0000256" key="5">
    <source>
        <dbReference type="ARBA" id="ARBA00022844"/>
    </source>
</evidence>
<evidence type="ECO:0000256" key="3">
    <source>
        <dbReference type="ARBA" id="ARBA00014893"/>
    </source>
</evidence>
<sequence>MSSIAGANVTSGFIDLAAYDAMETHLYGGDNSITYFLRETTRSSWFSKLPVQLSKQTGTANFGQEFSVVVARGGDYLMNVWLRVKVPALKNTKANSSIRWTDNFMHNLVQEVTISFNDLTAQTITSEFLDFWSTCNVPGGKSSGYANMIGYTHDLVGGTVQNATMPSKYLNLPIPFFFTRDTGLALPTAALPYNEIKIHFKLRDWKDLLISQSTNDNAISVPLTSDMENVTPALTEVSVMGTYAILTNEEREAMSLVSRDMIIEQCQMAPRIPIRPLENEMPHIDLRFSHPIKELFFAVKNVTHPNIHSNYTAASPIIASGTNKVTMPPKAQNPLSHVSLIYENTARLNNMGVDYFSYVDPYFFAPCIPKIDGVMAYCYTMNMGHVDPMGSTNFGRLSNITLSAKVTANSKTTSAASGNTDGHKVAQKFELVVIGVNHNVARISNGSFGFPIL</sequence>
<keyword evidence="14" id="KW-1185">Reference proteome</keyword>
<evidence type="ECO:0000313" key="10">
    <source>
        <dbReference type="EMBL" id="AYM25702.1"/>
    </source>
</evidence>
<organism evidence="9 14">
    <name type="scientific">Scale drop disease virus</name>
    <dbReference type="NCBI Taxonomy" id="1697349"/>
    <lineage>
        <taxon>Viruses</taxon>
        <taxon>Varidnaviria</taxon>
        <taxon>Bamfordvirae</taxon>
        <taxon>Nucleocytoviricota</taxon>
        <taxon>Megaviricetes</taxon>
        <taxon>Pimascovirales</taxon>
        <taxon>Pimascovirales incertae sedis</taxon>
        <taxon>Iridoviridae</taxon>
        <taxon>Alphairidovirinae</taxon>
        <taxon>Megalocytivirus</taxon>
        <taxon>Megalocytivirus lates1</taxon>
    </lineage>
</organism>
<dbReference type="KEGG" id="vg:25479109"/>
<dbReference type="RefSeq" id="YP_009163821.1">
    <property type="nucleotide sequence ID" value="NC_027778.1"/>
</dbReference>
<evidence type="ECO:0000313" key="9">
    <source>
        <dbReference type="EMBL" id="AKU37475.1"/>
    </source>
</evidence>
<keyword evidence="6" id="KW-0426">Late protein</keyword>
<dbReference type="Gene3D" id="2.70.9.10">
    <property type="entry name" value="Adenovirus Type 2 Hexon, domain 4"/>
    <property type="match status" value="1"/>
</dbReference>
<reference evidence="13 15" key="3">
    <citation type="submission" date="2019-10" db="EMBL/GenBank/DDBJ databases">
        <authorList>
            <person name="Kayansamruaj P."/>
        </authorList>
    </citation>
    <scope>NUCLEOTIDE SEQUENCE [LARGE SCALE GENOMIC DNA]</scope>
    <source>
        <strain evidence="13">SDDV_Thai_2019</strain>
    </source>
</reference>
<dbReference type="GO" id="GO:0005198">
    <property type="term" value="F:structural molecule activity"/>
    <property type="evidence" value="ECO:0007669"/>
    <property type="project" value="InterPro"/>
</dbReference>
<accession>A0A0K1L763</accession>
<comment type="subcellular location">
    <subcellularLocation>
        <location evidence="1">Virion</location>
    </subcellularLocation>
</comment>
<dbReference type="InterPro" id="IPR031654">
    <property type="entry name" value="Capsid_N"/>
</dbReference>
<dbReference type="InterPro" id="IPR038519">
    <property type="entry name" value="MCP_C_sf"/>
</dbReference>
<evidence type="ECO:0000313" key="14">
    <source>
        <dbReference type="Proteomes" id="UP000201485"/>
    </source>
</evidence>
<dbReference type="Proteomes" id="UP000201485">
    <property type="component" value="Segment"/>
</dbReference>
<dbReference type="EMBL" id="MN562489">
    <property type="protein sequence ID" value="QLI60730.1"/>
    <property type="molecule type" value="Genomic_DNA"/>
</dbReference>
<dbReference type="EMBL" id="MH152404">
    <property type="protein sequence ID" value="AYM25703.1"/>
    <property type="molecule type" value="Genomic_DNA"/>
</dbReference>
<evidence type="ECO:0000256" key="2">
    <source>
        <dbReference type="ARBA" id="ARBA00009231"/>
    </source>
</evidence>
<dbReference type="Gene3D" id="2.70.9.20">
    <property type="entry name" value="Major capsid protein Vp54"/>
    <property type="match status" value="1"/>
</dbReference>
<comment type="similarity">
    <text evidence="2">Belongs to the NCLDV major capsid protein family.</text>
</comment>
<evidence type="ECO:0000313" key="11">
    <source>
        <dbReference type="EMBL" id="AYM25703.1"/>
    </source>
</evidence>
<evidence type="ECO:0000259" key="8">
    <source>
        <dbReference type="Pfam" id="PF16903"/>
    </source>
</evidence>
<reference evidence="10" key="2">
    <citation type="journal article" date="2019" name="J. Fish Dis.">
        <title>Mortality from scale drop disease in farmed Lates calcarifer in Southeast Asia.</title>
        <authorList>
            <person name="Senapin S."/>
            <person name="Dong H.T."/>
            <person name="Meemetta W."/>
            <person name="Gangnonngiw W."/>
            <person name="Sangsuriya P."/>
            <person name="Vanichviriyakit R."/>
            <person name="Sonthi M."/>
            <person name="Nuangsaeng B."/>
        </authorList>
    </citation>
    <scope>NUCLEOTIDE SEQUENCE</scope>
    <source>
        <strain evidence="10">SDDV_2016</strain>
        <strain evidence="11">SDDV_2017</strain>
        <strain evidence="12">SDDV_2018</strain>
    </source>
</reference>
<dbReference type="EMBL" id="KR139659">
    <property type="protein sequence ID" value="AKU37475.1"/>
    <property type="molecule type" value="Genomic_DNA"/>
</dbReference>
<keyword evidence="5" id="KW-0946">Virion</keyword>
<evidence type="ECO:0000313" key="15">
    <source>
        <dbReference type="Proteomes" id="UP000510602"/>
    </source>
</evidence>
<dbReference type="EMBL" id="MH152403">
    <property type="protein sequence ID" value="AYM25702.1"/>
    <property type="molecule type" value="Genomic_DNA"/>
</dbReference>
<dbReference type="Pfam" id="PF04451">
    <property type="entry name" value="Capsid_NCLDV"/>
    <property type="match status" value="1"/>
</dbReference>
<dbReference type="SMR" id="A0A0K1L763"/>
<dbReference type="OrthoDB" id="5386at10239"/>
<gene>
    <name evidence="9" type="ORF">SDDV_060</name>
</gene>
<evidence type="ECO:0000313" key="13">
    <source>
        <dbReference type="EMBL" id="QLI60730.1"/>
    </source>
</evidence>
<dbReference type="Proteomes" id="UP000510602">
    <property type="component" value="Segment"/>
</dbReference>
<evidence type="ECO:0000259" key="7">
    <source>
        <dbReference type="Pfam" id="PF04451"/>
    </source>
</evidence>
<proteinExistence type="inferred from homology"/>
<name>A0A0K1L763_9VIRU</name>
<feature type="domain" description="Major capsid protein N-terminal" evidence="8">
    <location>
        <begin position="34"/>
        <end position="243"/>
    </location>
</feature>
<evidence type="ECO:0000256" key="1">
    <source>
        <dbReference type="ARBA" id="ARBA00004328"/>
    </source>
</evidence>
<dbReference type="Pfam" id="PF16903">
    <property type="entry name" value="Capsid_N"/>
    <property type="match status" value="1"/>
</dbReference>